<evidence type="ECO:0000313" key="2">
    <source>
        <dbReference type="EMBL" id="TFK80426.1"/>
    </source>
</evidence>
<evidence type="ECO:0000313" key="3">
    <source>
        <dbReference type="Proteomes" id="UP000308197"/>
    </source>
</evidence>
<dbReference type="Proteomes" id="UP000308197">
    <property type="component" value="Unassembled WGS sequence"/>
</dbReference>
<dbReference type="EMBL" id="ML211775">
    <property type="protein sequence ID" value="TFK80426.1"/>
    <property type="molecule type" value="Genomic_DNA"/>
</dbReference>
<reference evidence="2 3" key="1">
    <citation type="journal article" date="2019" name="Nat. Ecol. Evol.">
        <title>Megaphylogeny resolves global patterns of mushroom evolution.</title>
        <authorList>
            <person name="Varga T."/>
            <person name="Krizsan K."/>
            <person name="Foldi C."/>
            <person name="Dima B."/>
            <person name="Sanchez-Garcia M."/>
            <person name="Sanchez-Ramirez S."/>
            <person name="Szollosi G.J."/>
            <person name="Szarkandi J.G."/>
            <person name="Papp V."/>
            <person name="Albert L."/>
            <person name="Andreopoulos W."/>
            <person name="Angelini C."/>
            <person name="Antonin V."/>
            <person name="Barry K.W."/>
            <person name="Bougher N.L."/>
            <person name="Buchanan P."/>
            <person name="Buyck B."/>
            <person name="Bense V."/>
            <person name="Catcheside P."/>
            <person name="Chovatia M."/>
            <person name="Cooper J."/>
            <person name="Damon W."/>
            <person name="Desjardin D."/>
            <person name="Finy P."/>
            <person name="Geml J."/>
            <person name="Haridas S."/>
            <person name="Hughes K."/>
            <person name="Justo A."/>
            <person name="Karasinski D."/>
            <person name="Kautmanova I."/>
            <person name="Kiss B."/>
            <person name="Kocsube S."/>
            <person name="Kotiranta H."/>
            <person name="LaButti K.M."/>
            <person name="Lechner B.E."/>
            <person name="Liimatainen K."/>
            <person name="Lipzen A."/>
            <person name="Lukacs Z."/>
            <person name="Mihaltcheva S."/>
            <person name="Morgado L.N."/>
            <person name="Niskanen T."/>
            <person name="Noordeloos M.E."/>
            <person name="Ohm R.A."/>
            <person name="Ortiz-Santana B."/>
            <person name="Ovrebo C."/>
            <person name="Racz N."/>
            <person name="Riley R."/>
            <person name="Savchenko A."/>
            <person name="Shiryaev A."/>
            <person name="Soop K."/>
            <person name="Spirin V."/>
            <person name="Szebenyi C."/>
            <person name="Tomsovsky M."/>
            <person name="Tulloss R.E."/>
            <person name="Uehling J."/>
            <person name="Grigoriev I.V."/>
            <person name="Vagvolgyi C."/>
            <person name="Papp T."/>
            <person name="Martin F.M."/>
            <person name="Miettinen O."/>
            <person name="Hibbett D.S."/>
            <person name="Nagy L.G."/>
        </authorList>
    </citation>
    <scope>NUCLEOTIDE SEQUENCE [LARGE SCALE GENOMIC DNA]</scope>
    <source>
        <strain evidence="2 3">HHB13444</strain>
    </source>
</reference>
<organism evidence="2 3">
    <name type="scientific">Polyporus arcularius HHB13444</name>
    <dbReference type="NCBI Taxonomy" id="1314778"/>
    <lineage>
        <taxon>Eukaryota</taxon>
        <taxon>Fungi</taxon>
        <taxon>Dikarya</taxon>
        <taxon>Basidiomycota</taxon>
        <taxon>Agaricomycotina</taxon>
        <taxon>Agaricomycetes</taxon>
        <taxon>Polyporales</taxon>
        <taxon>Polyporaceae</taxon>
        <taxon>Polyporus</taxon>
    </lineage>
</organism>
<dbReference type="InParanoid" id="A0A5C3NSB7"/>
<protein>
    <submittedName>
        <fullName evidence="2">Uncharacterized protein</fullName>
    </submittedName>
</protein>
<evidence type="ECO:0000256" key="1">
    <source>
        <dbReference type="SAM" id="MobiDB-lite"/>
    </source>
</evidence>
<feature type="non-terminal residue" evidence="2">
    <location>
        <position position="140"/>
    </location>
</feature>
<accession>A0A5C3NSB7</accession>
<feature type="region of interest" description="Disordered" evidence="1">
    <location>
        <begin position="1"/>
        <end position="50"/>
    </location>
</feature>
<feature type="compositionally biased region" description="Pro residues" evidence="1">
    <location>
        <begin position="8"/>
        <end position="18"/>
    </location>
</feature>
<proteinExistence type="predicted"/>
<keyword evidence="3" id="KW-1185">Reference proteome</keyword>
<feature type="compositionally biased region" description="Pro residues" evidence="1">
    <location>
        <begin position="38"/>
        <end position="47"/>
    </location>
</feature>
<name>A0A5C3NSB7_9APHY</name>
<sequence>MDVLDSPASPPSSIPPLGPQAQDTQPLEAETDDVIMMNPPPSPPPPVAGAKREMVGVRAFALENVKAARVNDTVRIIVFTATTSRHSPEVLHSRTCDPSLGMRRTRILPLHPSSQPQGVVIRPPGQTFQFSLPQAAPQQF</sequence>
<dbReference type="AlphaFoldDB" id="A0A5C3NSB7"/>
<gene>
    <name evidence="2" type="ORF">K466DRAFT_569664</name>
</gene>